<feature type="binding site" evidence="10">
    <location>
        <position position="285"/>
    </location>
    <ligand>
        <name>ATP</name>
        <dbReference type="ChEBI" id="CHEBI:30616"/>
        <note>ligand shared between two neighboring subunits</note>
    </ligand>
</feature>
<comment type="cofactor">
    <cofactor evidence="10">
        <name>Mg(2+)</name>
        <dbReference type="ChEBI" id="CHEBI:18420"/>
    </cofactor>
    <text evidence="10">Binds 2 divalent ions per subunit.</text>
</comment>
<comment type="caution">
    <text evidence="10">Lacks conserved residue(s) required for the propagation of feature annotation.</text>
</comment>
<feature type="binding site" evidence="10">
    <location>
        <position position="258"/>
    </location>
    <ligand>
        <name>ATP</name>
        <dbReference type="ChEBI" id="CHEBI:30616"/>
        <note>ligand shared between two neighboring subunits</note>
    </ligand>
</feature>
<feature type="domain" description="S-adenosylmethionine synthetase C-terminal" evidence="15">
    <location>
        <begin position="253"/>
        <end position="388"/>
    </location>
</feature>
<proteinExistence type="inferred from homology"/>
<feature type="binding site" description="in other chain" evidence="10">
    <location>
        <position position="289"/>
    </location>
    <ligand>
        <name>L-methionine</name>
        <dbReference type="ChEBI" id="CHEBI:57844"/>
        <note>ligand shared between two neighboring subunits</note>
    </ligand>
</feature>
<dbReference type="UniPathway" id="UPA00315">
    <property type="reaction ID" value="UER00080"/>
</dbReference>
<evidence type="ECO:0000256" key="7">
    <source>
        <dbReference type="ARBA" id="ARBA00022840"/>
    </source>
</evidence>
<dbReference type="GO" id="GO:0006556">
    <property type="term" value="P:S-adenosylmethionine biosynthetic process"/>
    <property type="evidence" value="ECO:0007669"/>
    <property type="project" value="UniProtKB-UniRule"/>
</dbReference>
<dbReference type="Gene3D" id="3.30.300.10">
    <property type="match status" value="3"/>
</dbReference>
<dbReference type="HAMAP" id="MF_00086">
    <property type="entry name" value="S_AdoMet_synth1"/>
    <property type="match status" value="1"/>
</dbReference>
<dbReference type="InterPro" id="IPR022630">
    <property type="entry name" value="S-AdoMet_synt_C"/>
</dbReference>
<accession>A0A8I0GGA9</accession>
<gene>
    <name evidence="10" type="primary">metK</name>
    <name evidence="16" type="ORF">H8R10_04535</name>
</gene>
<evidence type="ECO:0000313" key="16">
    <source>
        <dbReference type="EMBL" id="MBD3689494.1"/>
    </source>
</evidence>
<keyword evidence="3 10" id="KW-0554">One-carbon metabolism</keyword>
<evidence type="ECO:0000313" key="17">
    <source>
        <dbReference type="Proteomes" id="UP000627538"/>
    </source>
</evidence>
<keyword evidence="9 10" id="KW-0630">Potassium</keyword>
<dbReference type="SUPFAM" id="SSF55973">
    <property type="entry name" value="S-adenosylmethionine synthetase"/>
    <property type="match status" value="3"/>
</dbReference>
<evidence type="ECO:0000256" key="8">
    <source>
        <dbReference type="ARBA" id="ARBA00022842"/>
    </source>
</evidence>
<sequence>MSTHAQRLFTSESVTSGHPDKVCDRISDSLLDAILTDDPDAHVALETMVTTGLVHVAGEVTTSTYVDMADIIRDTVRSIGYTSSDMGFDGTSCGITLSINGQSADIAAGVDTSWEARNRSGSGDCDAFEMQGAGDQGLMFGYACTDTPDLMPLPIWLAHRLARRLEDVRRTDALPGLYPDGKTQVTIAYEGDRPVALDTVVMSSHHVRGLDQSQLARDLRTHVLDPVLADAAIDIDCASPRILVNPAGPFETGGPMGDAGLTGRKIIVDTYGGMARHGGGAFSGKDPSKVDRSATYAMRWVAKTIVAAGLARRCEVQVAYAIGASHPVGLFVETFGTGIVDDETIARAVTATFDLRPAAIIEHLDLKRPIYTATSSYGHFGRPDFPWEDTSRAEALRAAAGK</sequence>
<evidence type="ECO:0000256" key="9">
    <source>
        <dbReference type="ARBA" id="ARBA00022958"/>
    </source>
</evidence>
<dbReference type="InterPro" id="IPR022629">
    <property type="entry name" value="S-AdoMet_synt_central"/>
</dbReference>
<dbReference type="RefSeq" id="WP_191071536.1">
    <property type="nucleotide sequence ID" value="NZ_CP060506.1"/>
</dbReference>
<dbReference type="EC" id="2.5.1.6" evidence="10"/>
<dbReference type="PIRSF" id="PIRSF000497">
    <property type="entry name" value="MAT"/>
    <property type="match status" value="1"/>
</dbReference>
<comment type="pathway">
    <text evidence="1 10">Amino-acid biosynthesis; S-adenosyl-L-methionine biosynthesis; S-adenosyl-L-methionine from L-methionine: step 1/1.</text>
</comment>
<dbReference type="InterPro" id="IPR022636">
    <property type="entry name" value="S-AdoMet_synthetase_sfam"/>
</dbReference>
<dbReference type="Proteomes" id="UP000627538">
    <property type="component" value="Unassembled WGS sequence"/>
</dbReference>
<feature type="binding site" description="in other chain" evidence="10">
    <location>
        <position position="18"/>
    </location>
    <ligand>
        <name>ATP</name>
        <dbReference type="ChEBI" id="CHEBI:30616"/>
        <note>ligand shared between two neighboring subunits</note>
    </ligand>
</feature>
<keyword evidence="7 10" id="KW-0067">ATP-binding</keyword>
<feature type="domain" description="S-adenosylmethionine synthetase central" evidence="14">
    <location>
        <begin position="131"/>
        <end position="250"/>
    </location>
</feature>
<keyword evidence="17" id="KW-1185">Reference proteome</keyword>
<dbReference type="Pfam" id="PF00438">
    <property type="entry name" value="S-AdoMet_synt_N"/>
    <property type="match status" value="1"/>
</dbReference>
<evidence type="ECO:0000259" key="13">
    <source>
        <dbReference type="Pfam" id="PF00438"/>
    </source>
</evidence>
<dbReference type="InterPro" id="IPR022631">
    <property type="entry name" value="ADOMET_SYNTHASE_CS"/>
</dbReference>
<evidence type="ECO:0000256" key="11">
    <source>
        <dbReference type="RuleBase" id="RU000542"/>
    </source>
</evidence>
<dbReference type="GO" id="GO:0005737">
    <property type="term" value="C:cytoplasm"/>
    <property type="evidence" value="ECO:0007669"/>
    <property type="project" value="UniProtKB-SubCell"/>
</dbReference>
<dbReference type="PROSITE" id="PS00377">
    <property type="entry name" value="ADOMET_SYNTHASE_2"/>
    <property type="match status" value="1"/>
</dbReference>
<reference evidence="16 17" key="1">
    <citation type="submission" date="2020-08" db="EMBL/GenBank/DDBJ databases">
        <title>Winkia gen. nov., sp. nov., isolated from faeces of the Anser albifrons in China.</title>
        <authorList>
            <person name="Liu Q."/>
        </authorList>
    </citation>
    <scope>NUCLEOTIDE SEQUENCE [LARGE SCALE GENOMIC DNA]</scope>
    <source>
        <strain evidence="16 17">C62</strain>
    </source>
</reference>
<name>A0A8I0GGA9_9ACTO</name>
<feature type="binding site" evidence="10">
    <location>
        <position position="46"/>
    </location>
    <ligand>
        <name>K(+)</name>
        <dbReference type="ChEBI" id="CHEBI:29103"/>
    </ligand>
</feature>
<dbReference type="PANTHER" id="PTHR11964">
    <property type="entry name" value="S-ADENOSYLMETHIONINE SYNTHETASE"/>
    <property type="match status" value="1"/>
</dbReference>
<dbReference type="PROSITE" id="PS00376">
    <property type="entry name" value="ADOMET_SYNTHASE_1"/>
    <property type="match status" value="1"/>
</dbReference>
<dbReference type="GO" id="GO:0005524">
    <property type="term" value="F:ATP binding"/>
    <property type="evidence" value="ECO:0007669"/>
    <property type="project" value="UniProtKB-UniRule"/>
</dbReference>
<evidence type="ECO:0000256" key="2">
    <source>
        <dbReference type="ARBA" id="ARBA00009685"/>
    </source>
</evidence>
<comment type="caution">
    <text evidence="16">The sequence shown here is derived from an EMBL/GenBank/DDBJ whole genome shotgun (WGS) entry which is preliminary data.</text>
</comment>
<feature type="binding site" description="in other chain" evidence="10">
    <location>
        <position position="59"/>
    </location>
    <ligand>
        <name>L-methionine</name>
        <dbReference type="ChEBI" id="CHEBI:57844"/>
        <note>ligand shared between two neighboring subunits</note>
    </ligand>
</feature>
<evidence type="ECO:0000256" key="12">
    <source>
        <dbReference type="RuleBase" id="RU004462"/>
    </source>
</evidence>
<evidence type="ECO:0000256" key="3">
    <source>
        <dbReference type="ARBA" id="ARBA00022563"/>
    </source>
</evidence>
<feature type="binding site" evidence="10">
    <location>
        <position position="258"/>
    </location>
    <ligand>
        <name>L-methionine</name>
        <dbReference type="ChEBI" id="CHEBI:57844"/>
        <note>ligand shared between two neighboring subunits</note>
    </ligand>
</feature>
<feature type="binding site" description="in other chain" evidence="10">
    <location>
        <begin position="264"/>
        <end position="265"/>
    </location>
    <ligand>
        <name>ATP</name>
        <dbReference type="ChEBI" id="CHEBI:30616"/>
        <note>ligand shared between two neighboring subunits</note>
    </ligand>
</feature>
<dbReference type="InterPro" id="IPR022628">
    <property type="entry name" value="S-AdoMet_synt_N"/>
</dbReference>
<dbReference type="Pfam" id="PF02772">
    <property type="entry name" value="S-AdoMet_synt_M"/>
    <property type="match status" value="1"/>
</dbReference>
<comment type="subcellular location">
    <subcellularLocation>
        <location evidence="10 11">Cytoplasm</location>
    </subcellularLocation>
</comment>
<keyword evidence="8 10" id="KW-0460">Magnesium</keyword>
<evidence type="ECO:0000256" key="10">
    <source>
        <dbReference type="HAMAP-Rule" id="MF_00086"/>
    </source>
</evidence>
<dbReference type="GO" id="GO:0006730">
    <property type="term" value="P:one-carbon metabolic process"/>
    <property type="evidence" value="ECO:0007669"/>
    <property type="project" value="UniProtKB-KW"/>
</dbReference>
<dbReference type="EMBL" id="JACRUO010000001">
    <property type="protein sequence ID" value="MBD3689494.1"/>
    <property type="molecule type" value="Genomic_DNA"/>
</dbReference>
<protein>
    <recommendedName>
        <fullName evidence="10">S-adenosylmethionine synthase</fullName>
        <shortName evidence="10">AdoMet synthase</shortName>
        <ecNumber evidence="10">2.5.1.6</ecNumber>
    </recommendedName>
    <alternativeName>
        <fullName evidence="10">MAT</fullName>
    </alternativeName>
    <alternativeName>
        <fullName evidence="10">Methionine adenosyltransferase</fullName>
    </alternativeName>
</protein>
<keyword evidence="5 10" id="KW-0479">Metal-binding</keyword>
<feature type="region of interest" description="Flexible loop" evidence="10">
    <location>
        <begin position="102"/>
        <end position="112"/>
    </location>
</feature>
<evidence type="ECO:0000256" key="6">
    <source>
        <dbReference type="ARBA" id="ARBA00022741"/>
    </source>
</evidence>
<comment type="cofactor">
    <cofactor evidence="10">
        <name>K(+)</name>
        <dbReference type="ChEBI" id="CHEBI:29103"/>
    </cofactor>
    <text evidence="10">Binds 1 potassium ion per subunit.</text>
</comment>
<keyword evidence="10" id="KW-0963">Cytoplasm</keyword>
<evidence type="ECO:0000256" key="1">
    <source>
        <dbReference type="ARBA" id="ARBA00005224"/>
    </source>
</evidence>
<organism evidence="16 17">
    <name type="scientific">Nanchangia anserum</name>
    <dbReference type="NCBI Taxonomy" id="2692125"/>
    <lineage>
        <taxon>Bacteria</taxon>
        <taxon>Bacillati</taxon>
        <taxon>Actinomycetota</taxon>
        <taxon>Actinomycetes</taxon>
        <taxon>Actinomycetales</taxon>
        <taxon>Actinomycetaceae</taxon>
        <taxon>Nanchangia</taxon>
    </lineage>
</organism>
<dbReference type="GO" id="GO:0004478">
    <property type="term" value="F:methionine adenosyltransferase activity"/>
    <property type="evidence" value="ECO:0007669"/>
    <property type="project" value="UniProtKB-UniRule"/>
</dbReference>
<feature type="binding site" description="in other chain" evidence="10">
    <location>
        <position position="102"/>
    </location>
    <ligand>
        <name>L-methionine</name>
        <dbReference type="ChEBI" id="CHEBI:57844"/>
        <note>ligand shared between two neighboring subunits</note>
    </ligand>
</feature>
<feature type="domain" description="S-adenosylmethionine synthetase N-terminal" evidence="13">
    <location>
        <begin position="7"/>
        <end position="104"/>
    </location>
</feature>
<comment type="subunit">
    <text evidence="10">Homotetramer; dimer of dimers.</text>
</comment>
<comment type="function">
    <text evidence="10">Catalyzes the formation of S-adenosylmethionine (AdoMet) from methionine and ATP. The overall synthetic reaction is composed of two sequential steps, AdoMet formation and the subsequent tripolyphosphate hydrolysis which occurs prior to release of AdoMet from the enzyme.</text>
</comment>
<comment type="catalytic activity">
    <reaction evidence="10">
        <text>L-methionine + ATP + H2O = S-adenosyl-L-methionine + phosphate + diphosphate</text>
        <dbReference type="Rhea" id="RHEA:21080"/>
        <dbReference type="ChEBI" id="CHEBI:15377"/>
        <dbReference type="ChEBI" id="CHEBI:30616"/>
        <dbReference type="ChEBI" id="CHEBI:33019"/>
        <dbReference type="ChEBI" id="CHEBI:43474"/>
        <dbReference type="ChEBI" id="CHEBI:57844"/>
        <dbReference type="ChEBI" id="CHEBI:59789"/>
        <dbReference type="EC" id="2.5.1.6"/>
    </reaction>
</comment>
<dbReference type="AlphaFoldDB" id="A0A8I0GGA9"/>
<evidence type="ECO:0000259" key="14">
    <source>
        <dbReference type="Pfam" id="PF02772"/>
    </source>
</evidence>
<evidence type="ECO:0000256" key="4">
    <source>
        <dbReference type="ARBA" id="ARBA00022679"/>
    </source>
</evidence>
<keyword evidence="6 10" id="KW-0547">Nucleotide-binding</keyword>
<dbReference type="GO" id="GO:0000287">
    <property type="term" value="F:magnesium ion binding"/>
    <property type="evidence" value="ECO:0007669"/>
    <property type="project" value="UniProtKB-UniRule"/>
</dbReference>
<feature type="binding site" evidence="10">
    <location>
        <position position="20"/>
    </location>
    <ligand>
        <name>Mg(2+)</name>
        <dbReference type="ChEBI" id="CHEBI:18420"/>
    </ligand>
</feature>
<dbReference type="NCBIfam" id="TIGR01034">
    <property type="entry name" value="metK"/>
    <property type="match status" value="1"/>
</dbReference>
<dbReference type="CDD" id="cd18079">
    <property type="entry name" value="S-AdoMet_synt"/>
    <property type="match status" value="1"/>
</dbReference>
<dbReference type="Pfam" id="PF02773">
    <property type="entry name" value="S-AdoMet_synt_C"/>
    <property type="match status" value="1"/>
</dbReference>
<evidence type="ECO:0000256" key="5">
    <source>
        <dbReference type="ARBA" id="ARBA00022723"/>
    </source>
</evidence>
<feature type="binding site" evidence="10">
    <location>
        <position position="281"/>
    </location>
    <ligand>
        <name>ATP</name>
        <dbReference type="ChEBI" id="CHEBI:30616"/>
        <note>ligand shared between two neighboring subunits</note>
    </ligand>
</feature>
<keyword evidence="4 10" id="KW-0808">Transferase</keyword>
<comment type="similarity">
    <text evidence="2 10 12">Belongs to the AdoMet synthase family.</text>
</comment>
<feature type="binding site" description="in other chain" evidence="10">
    <location>
        <begin position="180"/>
        <end position="182"/>
    </location>
    <ligand>
        <name>ATP</name>
        <dbReference type="ChEBI" id="CHEBI:30616"/>
        <note>ligand shared between two neighboring subunits</note>
    </ligand>
</feature>
<evidence type="ECO:0000259" key="15">
    <source>
        <dbReference type="Pfam" id="PF02773"/>
    </source>
</evidence>
<dbReference type="InterPro" id="IPR002133">
    <property type="entry name" value="S-AdoMet_synthetase"/>
</dbReference>